<dbReference type="PANTHER" id="PTHR10744">
    <property type="entry name" value="40S RIBOSOMAL PROTEIN S11 FAMILY MEMBER"/>
    <property type="match status" value="1"/>
</dbReference>
<evidence type="ECO:0000256" key="6">
    <source>
        <dbReference type="HAMAP-Rule" id="MF_01345"/>
    </source>
</evidence>
<dbReference type="InterPro" id="IPR019984">
    <property type="entry name" value="Ribosomal_uS17_bact/chlr"/>
</dbReference>
<accession>A0A0G1P411</accession>
<evidence type="ECO:0000256" key="1">
    <source>
        <dbReference type="ARBA" id="ARBA00010254"/>
    </source>
</evidence>
<dbReference type="NCBIfam" id="TIGR03635">
    <property type="entry name" value="uS17_bact"/>
    <property type="match status" value="1"/>
</dbReference>
<dbReference type="Pfam" id="PF00366">
    <property type="entry name" value="Ribosomal_S17"/>
    <property type="match status" value="1"/>
</dbReference>
<dbReference type="GO" id="GO:0019843">
    <property type="term" value="F:rRNA binding"/>
    <property type="evidence" value="ECO:0007669"/>
    <property type="project" value="UniProtKB-UniRule"/>
</dbReference>
<name>A0A0G1P411_9BACT</name>
<comment type="similarity">
    <text evidence="1 6">Belongs to the universal ribosomal protein uS17 family.</text>
</comment>
<evidence type="ECO:0000256" key="2">
    <source>
        <dbReference type="ARBA" id="ARBA00022730"/>
    </source>
</evidence>
<dbReference type="SUPFAM" id="SSF50249">
    <property type="entry name" value="Nucleic acid-binding proteins"/>
    <property type="match status" value="1"/>
</dbReference>
<evidence type="ECO:0000256" key="3">
    <source>
        <dbReference type="ARBA" id="ARBA00022884"/>
    </source>
</evidence>
<evidence type="ECO:0000313" key="8">
    <source>
        <dbReference type="Proteomes" id="UP000034175"/>
    </source>
</evidence>
<comment type="function">
    <text evidence="6">One of the primary rRNA binding proteins, it binds specifically to the 5'-end of 16S ribosomal RNA.</text>
</comment>
<protein>
    <recommendedName>
        <fullName evidence="6">Small ribosomal subunit protein uS17</fullName>
    </recommendedName>
</protein>
<evidence type="ECO:0000256" key="4">
    <source>
        <dbReference type="ARBA" id="ARBA00022980"/>
    </source>
</evidence>
<dbReference type="PRINTS" id="PR00973">
    <property type="entry name" value="RIBOSOMALS17"/>
</dbReference>
<dbReference type="HAMAP" id="MF_01345_B">
    <property type="entry name" value="Ribosomal_uS17_B"/>
    <property type="match status" value="1"/>
</dbReference>
<dbReference type="InterPro" id="IPR012340">
    <property type="entry name" value="NA-bd_OB-fold"/>
</dbReference>
<dbReference type="GO" id="GO:0003735">
    <property type="term" value="F:structural constituent of ribosome"/>
    <property type="evidence" value="ECO:0007669"/>
    <property type="project" value="UniProtKB-UniRule"/>
</dbReference>
<evidence type="ECO:0000313" key="7">
    <source>
        <dbReference type="EMBL" id="KKU27347.1"/>
    </source>
</evidence>
<evidence type="ECO:0000256" key="5">
    <source>
        <dbReference type="ARBA" id="ARBA00023274"/>
    </source>
</evidence>
<dbReference type="Gene3D" id="2.40.50.140">
    <property type="entry name" value="Nucleic acid-binding proteins"/>
    <property type="match status" value="1"/>
</dbReference>
<keyword evidence="4 6" id="KW-0689">Ribosomal protein</keyword>
<dbReference type="GO" id="GO:0006412">
    <property type="term" value="P:translation"/>
    <property type="evidence" value="ECO:0007669"/>
    <property type="project" value="UniProtKB-UniRule"/>
</dbReference>
<dbReference type="EMBL" id="LCMA01000001">
    <property type="protein sequence ID" value="KKU27347.1"/>
    <property type="molecule type" value="Genomic_DNA"/>
</dbReference>
<dbReference type="NCBIfam" id="NF004123">
    <property type="entry name" value="PRK05610.1"/>
    <property type="match status" value="1"/>
</dbReference>
<reference evidence="7 8" key="1">
    <citation type="journal article" date="2015" name="Nature">
        <title>rRNA introns, odd ribosomes, and small enigmatic genomes across a large radiation of phyla.</title>
        <authorList>
            <person name="Brown C.T."/>
            <person name="Hug L.A."/>
            <person name="Thomas B.C."/>
            <person name="Sharon I."/>
            <person name="Castelle C.J."/>
            <person name="Singh A."/>
            <person name="Wilkins M.J."/>
            <person name="Williams K.H."/>
            <person name="Banfield J.F."/>
        </authorList>
    </citation>
    <scope>NUCLEOTIDE SEQUENCE [LARGE SCALE GENOMIC DNA]</scope>
</reference>
<sequence length="88" mass="10369">MENENKTKVKRDIIGVVVSTAMQKTAVVRVDQMKLHPKYKKRFRVSKKYSVHDEKSEAKVGDKVRFMECRPLSKTKRWYLKEVVAKAE</sequence>
<keyword evidence="5 6" id="KW-0687">Ribonucleoprotein</keyword>
<keyword evidence="3 6" id="KW-0694">RNA-binding</keyword>
<gene>
    <name evidence="6" type="primary">rpsQ</name>
    <name evidence="7" type="ORF">UX39_C0001G0067</name>
</gene>
<keyword evidence="2 6" id="KW-0699">rRNA-binding</keyword>
<dbReference type="GO" id="GO:0022627">
    <property type="term" value="C:cytosolic small ribosomal subunit"/>
    <property type="evidence" value="ECO:0007669"/>
    <property type="project" value="UniProtKB-UniRule"/>
</dbReference>
<organism evidence="7 8">
    <name type="scientific">Candidatus Magasanikbacteria bacterium GW2011_GWA2_46_17</name>
    <dbReference type="NCBI Taxonomy" id="1619042"/>
    <lineage>
        <taxon>Bacteria</taxon>
        <taxon>Candidatus Magasanikiibacteriota</taxon>
    </lineage>
</organism>
<dbReference type="CDD" id="cd00364">
    <property type="entry name" value="Ribosomal_uS17"/>
    <property type="match status" value="1"/>
</dbReference>
<comment type="caution">
    <text evidence="7">The sequence shown here is derived from an EMBL/GenBank/DDBJ whole genome shotgun (WGS) entry which is preliminary data.</text>
</comment>
<dbReference type="AlphaFoldDB" id="A0A0G1P411"/>
<proteinExistence type="inferred from homology"/>
<dbReference type="PANTHER" id="PTHR10744:SF1">
    <property type="entry name" value="SMALL RIBOSOMAL SUBUNIT PROTEIN US17M"/>
    <property type="match status" value="1"/>
</dbReference>
<dbReference type="Proteomes" id="UP000034175">
    <property type="component" value="Unassembled WGS sequence"/>
</dbReference>
<dbReference type="InterPro" id="IPR000266">
    <property type="entry name" value="Ribosomal_uS17"/>
</dbReference>
<comment type="subunit">
    <text evidence="6">Part of the 30S ribosomal subunit.</text>
</comment>